<reference evidence="2 3" key="2">
    <citation type="submission" date="2024-07" db="EMBL/GenBank/DDBJ databases">
        <authorList>
            <person name="Akdeniz Z."/>
        </authorList>
    </citation>
    <scope>NUCLEOTIDE SEQUENCE [LARGE SCALE GENOMIC DNA]</scope>
</reference>
<dbReference type="EMBL" id="CATOUU010000002">
    <property type="protein sequence ID" value="CAI9912483.1"/>
    <property type="molecule type" value="Genomic_DNA"/>
</dbReference>
<dbReference type="AlphaFoldDB" id="A0AA86N493"/>
<protein>
    <submittedName>
        <fullName evidence="2">Hypothetical_protein</fullName>
    </submittedName>
</protein>
<evidence type="ECO:0000313" key="2">
    <source>
        <dbReference type="EMBL" id="CAL6078494.1"/>
    </source>
</evidence>
<comment type="caution">
    <text evidence="1">The sequence shown here is derived from an EMBL/GenBank/DDBJ whole genome shotgun (WGS) entry which is preliminary data.</text>
</comment>
<evidence type="ECO:0000313" key="1">
    <source>
        <dbReference type="EMBL" id="CAI9912483.1"/>
    </source>
</evidence>
<dbReference type="Proteomes" id="UP001642409">
    <property type="component" value="Unassembled WGS sequence"/>
</dbReference>
<evidence type="ECO:0000313" key="3">
    <source>
        <dbReference type="Proteomes" id="UP001642409"/>
    </source>
</evidence>
<sequence length="382" mass="45245">MLQFSYIDFNIIHQELTDYLPIIILPQIYNEDFKDDNFENKKDILIYNLNQNEFILTNDNQILIDHEFINKQGSDAFNLKYSGESQDVRIFILNNLTNINKNLTCLDLKAIILDLNGVIVKANQVELSECEVFGVADYFKCDKLIVRVCEQAILWIKTEYFSNLELYFRAYQFFDAQLAHLNGLRNIQLVQFNECKVDLSLFNMTASEVIFQRCILMNNVQNMHLNTLRIDQSEFCSSQLKNAFVNNLLINQEDKNKFTFLYLNYTAFIDDLPDTYQVKVSDCELNFRTFAAPRVNIFEWSGIPRNCSFTFFKNMNDVRNNYGTLYEEYHELLQTNNKYIIQQNLRQIHMQMDQIIYQENILKYSSKVKQWITQTQQIGGYE</sequence>
<organism evidence="1">
    <name type="scientific">Hexamita inflata</name>
    <dbReference type="NCBI Taxonomy" id="28002"/>
    <lineage>
        <taxon>Eukaryota</taxon>
        <taxon>Metamonada</taxon>
        <taxon>Diplomonadida</taxon>
        <taxon>Hexamitidae</taxon>
        <taxon>Hexamitinae</taxon>
        <taxon>Hexamita</taxon>
    </lineage>
</organism>
<dbReference type="EMBL" id="CAXDID020000334">
    <property type="protein sequence ID" value="CAL6078494.1"/>
    <property type="molecule type" value="Genomic_DNA"/>
</dbReference>
<reference evidence="1" key="1">
    <citation type="submission" date="2023-06" db="EMBL/GenBank/DDBJ databases">
        <authorList>
            <person name="Kurt Z."/>
        </authorList>
    </citation>
    <scope>NUCLEOTIDE SEQUENCE</scope>
</reference>
<keyword evidence="3" id="KW-1185">Reference proteome</keyword>
<proteinExistence type="predicted"/>
<name>A0AA86N493_9EUKA</name>
<gene>
    <name evidence="1" type="ORF">HINF_LOCUS128</name>
    <name evidence="2" type="ORF">HINF_LOCUS58931</name>
</gene>
<accession>A0AA86N493</accession>